<dbReference type="RefSeq" id="WP_186409005.1">
    <property type="nucleotide sequence ID" value="NZ_FLQX01000157.1"/>
</dbReference>
<dbReference type="Proteomes" id="UP000199169">
    <property type="component" value="Unassembled WGS sequence"/>
</dbReference>
<dbReference type="Gene3D" id="3.30.700.10">
    <property type="entry name" value="Glycoprotein, Type 4 Pilin"/>
    <property type="match status" value="1"/>
</dbReference>
<evidence type="ECO:0000256" key="1">
    <source>
        <dbReference type="SAM" id="MobiDB-lite"/>
    </source>
</evidence>
<keyword evidence="2" id="KW-1133">Transmembrane helix</keyword>
<dbReference type="EMBL" id="FLQX01000157">
    <property type="protein sequence ID" value="SBT09767.1"/>
    <property type="molecule type" value="Genomic_DNA"/>
</dbReference>
<keyword evidence="4" id="KW-1185">Reference proteome</keyword>
<feature type="transmembrane region" description="Helical" evidence="2">
    <location>
        <begin position="58"/>
        <end position="78"/>
    </location>
</feature>
<feature type="region of interest" description="Disordered" evidence="1">
    <location>
        <begin position="1"/>
        <end position="25"/>
    </location>
</feature>
<evidence type="ECO:0008006" key="5">
    <source>
        <dbReference type="Google" id="ProtNLM"/>
    </source>
</evidence>
<keyword evidence="2" id="KW-0472">Membrane</keyword>
<dbReference type="AlphaFoldDB" id="A0A1A8XYL0"/>
<accession>A0A1A8XYL0</accession>
<feature type="transmembrane region" description="Helical" evidence="2">
    <location>
        <begin position="106"/>
        <end position="128"/>
    </location>
</feature>
<protein>
    <recommendedName>
        <fullName evidence="5">Transmembrane protein</fullName>
    </recommendedName>
</protein>
<sequence>MTMENPYQPPRSVVSDVPVESENNSGGGSNIVLPDGVKGWSWGAFFWNWIWSIFNKTWIGLLALVPYVGFIFAFYLGFKGRELAWRNKRWESLEHFNRVQRSWSKWGLIIFVGVALLGIVAAIAIPAFQGYVIRARSGANHSFQRTAGRLRLPVPSALRASAAPEFKRWSPISSLRNN</sequence>
<keyword evidence="2" id="KW-0812">Transmembrane</keyword>
<evidence type="ECO:0000313" key="4">
    <source>
        <dbReference type="Proteomes" id="UP000199169"/>
    </source>
</evidence>
<name>A0A1A8XYL0_9PROT</name>
<dbReference type="STRING" id="1860102.ACCAA_770002"/>
<evidence type="ECO:0000313" key="3">
    <source>
        <dbReference type="EMBL" id="SBT09767.1"/>
    </source>
</evidence>
<reference evidence="3 4" key="1">
    <citation type="submission" date="2016-06" db="EMBL/GenBank/DDBJ databases">
        <authorList>
            <person name="Kjaerup R.B."/>
            <person name="Dalgaard T.S."/>
            <person name="Juul-Madsen H.R."/>
        </authorList>
    </citation>
    <scope>NUCLEOTIDE SEQUENCE [LARGE SCALE GENOMIC DNA]</scope>
    <source>
        <strain evidence="3">3</strain>
    </source>
</reference>
<proteinExistence type="predicted"/>
<gene>
    <name evidence="3" type="ORF">ACCAA_770002</name>
</gene>
<organism evidence="3 4">
    <name type="scientific">Candidatus Accumulibacter aalborgensis</name>
    <dbReference type="NCBI Taxonomy" id="1860102"/>
    <lineage>
        <taxon>Bacteria</taxon>
        <taxon>Pseudomonadati</taxon>
        <taxon>Pseudomonadota</taxon>
        <taxon>Betaproteobacteria</taxon>
        <taxon>Candidatus Accumulibacter</taxon>
    </lineage>
</organism>
<evidence type="ECO:0000256" key="2">
    <source>
        <dbReference type="SAM" id="Phobius"/>
    </source>
</evidence>